<protein>
    <submittedName>
        <fullName evidence="1">Uncharacterized protein</fullName>
    </submittedName>
</protein>
<gene>
    <name evidence="1" type="ORF">METZ01_LOCUS220064</name>
</gene>
<name>A0A382FW39_9ZZZZ</name>
<organism evidence="1">
    <name type="scientific">marine metagenome</name>
    <dbReference type="NCBI Taxonomy" id="408172"/>
    <lineage>
        <taxon>unclassified sequences</taxon>
        <taxon>metagenomes</taxon>
        <taxon>ecological metagenomes</taxon>
    </lineage>
</organism>
<evidence type="ECO:0000313" key="1">
    <source>
        <dbReference type="EMBL" id="SVB67210.1"/>
    </source>
</evidence>
<reference evidence="1" key="1">
    <citation type="submission" date="2018-05" db="EMBL/GenBank/DDBJ databases">
        <authorList>
            <person name="Lanie J.A."/>
            <person name="Ng W.-L."/>
            <person name="Kazmierczak K.M."/>
            <person name="Andrzejewski T.M."/>
            <person name="Davidsen T.M."/>
            <person name="Wayne K.J."/>
            <person name="Tettelin H."/>
            <person name="Glass J.I."/>
            <person name="Rusch D."/>
            <person name="Podicherti R."/>
            <person name="Tsui H.-C.T."/>
            <person name="Winkler M.E."/>
        </authorList>
    </citation>
    <scope>NUCLEOTIDE SEQUENCE</scope>
</reference>
<accession>A0A382FW39</accession>
<dbReference type="AlphaFoldDB" id="A0A382FW39"/>
<sequence length="54" mass="5866">MILGPVVVWFSRDTADTGGSANMKIGMSLTSSYPLTQDSRTIMEDLVETVKLMA</sequence>
<proteinExistence type="predicted"/>
<dbReference type="EMBL" id="UINC01052179">
    <property type="protein sequence ID" value="SVB67210.1"/>
    <property type="molecule type" value="Genomic_DNA"/>
</dbReference>